<sequence length="65" mass="6926">MPPLNGIDPQCIGTIIFPTGKAASDQAENVSGDFLEQGFERLFNPSSIVSVKFAKDSSYSSSTIN</sequence>
<proteinExistence type="predicted"/>
<dbReference type="Proteomes" id="UP000269396">
    <property type="component" value="Unassembled WGS sequence"/>
</dbReference>
<dbReference type="EMBL" id="UZAL01044398">
    <property type="protein sequence ID" value="VDP82430.1"/>
    <property type="molecule type" value="Genomic_DNA"/>
</dbReference>
<evidence type="ECO:0000313" key="2">
    <source>
        <dbReference type="Proteomes" id="UP000269396"/>
    </source>
</evidence>
<accession>A0A3P8GVM3</accession>
<gene>
    <name evidence="1" type="ORF">SMTD_LOCUS20425</name>
</gene>
<organism evidence="1 2">
    <name type="scientific">Schistosoma mattheei</name>
    <dbReference type="NCBI Taxonomy" id="31246"/>
    <lineage>
        <taxon>Eukaryota</taxon>
        <taxon>Metazoa</taxon>
        <taxon>Spiralia</taxon>
        <taxon>Lophotrochozoa</taxon>
        <taxon>Platyhelminthes</taxon>
        <taxon>Trematoda</taxon>
        <taxon>Digenea</taxon>
        <taxon>Strigeidida</taxon>
        <taxon>Schistosomatoidea</taxon>
        <taxon>Schistosomatidae</taxon>
        <taxon>Schistosoma</taxon>
    </lineage>
</organism>
<evidence type="ECO:0000313" key="1">
    <source>
        <dbReference type="EMBL" id="VDP82430.1"/>
    </source>
</evidence>
<keyword evidence="2" id="KW-1185">Reference proteome</keyword>
<reference evidence="1 2" key="1">
    <citation type="submission" date="2018-11" db="EMBL/GenBank/DDBJ databases">
        <authorList>
            <consortium name="Pathogen Informatics"/>
        </authorList>
    </citation>
    <scope>NUCLEOTIDE SEQUENCE [LARGE SCALE GENOMIC DNA]</scope>
    <source>
        <strain>Denwood</strain>
        <strain evidence="2">Zambia</strain>
    </source>
</reference>
<protein>
    <submittedName>
        <fullName evidence="1">Uncharacterized protein</fullName>
    </submittedName>
</protein>
<name>A0A3P8GVM3_9TREM</name>
<dbReference type="AlphaFoldDB" id="A0A3P8GVM3"/>